<evidence type="ECO:0000259" key="8">
    <source>
        <dbReference type="PROSITE" id="PS50850"/>
    </source>
</evidence>
<dbReference type="InterPro" id="IPR036259">
    <property type="entry name" value="MFS_trans_sf"/>
</dbReference>
<dbReference type="EMBL" id="CP008876">
    <property type="protein sequence ID" value="AIF67009.1"/>
    <property type="molecule type" value="Genomic_DNA"/>
</dbReference>
<name>A0A075LKY5_9BACI</name>
<dbReference type="OrthoDB" id="7066727at2"/>
<dbReference type="Proteomes" id="UP000027980">
    <property type="component" value="Chromosome"/>
</dbReference>
<dbReference type="Pfam" id="PF07690">
    <property type="entry name" value="MFS_1"/>
    <property type="match status" value="1"/>
</dbReference>
<keyword evidence="3" id="KW-0813">Transport</keyword>
<dbReference type="InterPro" id="IPR051788">
    <property type="entry name" value="MFS_Transporter"/>
</dbReference>
<evidence type="ECO:0000256" key="2">
    <source>
        <dbReference type="ARBA" id="ARBA00008335"/>
    </source>
</evidence>
<feature type="transmembrane region" description="Helical" evidence="7">
    <location>
        <begin position="279"/>
        <end position="298"/>
    </location>
</feature>
<dbReference type="AlphaFoldDB" id="A0A075LKY5"/>
<dbReference type="PROSITE" id="PS50850">
    <property type="entry name" value="MFS"/>
    <property type="match status" value="1"/>
</dbReference>
<protein>
    <submittedName>
        <fullName evidence="9">MFS transporter</fullName>
    </submittedName>
</protein>
<evidence type="ECO:0000313" key="9">
    <source>
        <dbReference type="EMBL" id="AIF67009.1"/>
    </source>
</evidence>
<feature type="domain" description="Major facilitator superfamily (MFS) profile" evidence="8">
    <location>
        <begin position="4"/>
        <end position="391"/>
    </location>
</feature>
<feature type="transmembrane region" description="Helical" evidence="7">
    <location>
        <begin position="74"/>
        <end position="91"/>
    </location>
</feature>
<dbReference type="KEGG" id="tap:GZ22_10370"/>
<dbReference type="GO" id="GO:0005886">
    <property type="term" value="C:plasma membrane"/>
    <property type="evidence" value="ECO:0007669"/>
    <property type="project" value="UniProtKB-SubCell"/>
</dbReference>
<reference evidence="9 10" key="1">
    <citation type="submission" date="2014-07" db="EMBL/GenBank/DDBJ databases">
        <title>Complete genome sequence of a moderately halophilic bacterium Terribacillus aidingensis MP602, isolated from Cryptomeria fortunei in Tianmu mountain in China.</title>
        <authorList>
            <person name="Wang Y."/>
            <person name="Lu P."/>
            <person name="Zhang L."/>
        </authorList>
    </citation>
    <scope>NUCLEOTIDE SEQUENCE [LARGE SCALE GENOMIC DNA]</scope>
    <source>
        <strain evidence="9 10">MP602</strain>
    </source>
</reference>
<dbReference type="InterPro" id="IPR011701">
    <property type="entry name" value="MFS"/>
</dbReference>
<evidence type="ECO:0000256" key="5">
    <source>
        <dbReference type="ARBA" id="ARBA00022989"/>
    </source>
</evidence>
<feature type="transmembrane region" description="Helical" evidence="7">
    <location>
        <begin position="304"/>
        <end position="326"/>
    </location>
</feature>
<comment type="subcellular location">
    <subcellularLocation>
        <location evidence="1">Cell membrane</location>
        <topology evidence="1">Multi-pass membrane protein</topology>
    </subcellularLocation>
</comment>
<accession>A0A075LKY5</accession>
<feature type="transmembrane region" description="Helical" evidence="7">
    <location>
        <begin position="141"/>
        <end position="158"/>
    </location>
</feature>
<feature type="transmembrane region" description="Helical" evidence="7">
    <location>
        <begin position="254"/>
        <end position="272"/>
    </location>
</feature>
<evidence type="ECO:0000256" key="3">
    <source>
        <dbReference type="ARBA" id="ARBA00022448"/>
    </source>
</evidence>
<evidence type="ECO:0000256" key="1">
    <source>
        <dbReference type="ARBA" id="ARBA00004651"/>
    </source>
</evidence>
<evidence type="ECO:0000256" key="6">
    <source>
        <dbReference type="ARBA" id="ARBA00023136"/>
    </source>
</evidence>
<dbReference type="PANTHER" id="PTHR23514:SF3">
    <property type="entry name" value="BYPASS OF STOP CODON PROTEIN 6"/>
    <property type="match status" value="1"/>
</dbReference>
<comment type="similarity">
    <text evidence="2">Belongs to the major facilitator superfamily.</text>
</comment>
<keyword evidence="4 7" id="KW-0812">Transmembrane</keyword>
<keyword evidence="6 7" id="KW-0472">Membrane</keyword>
<feature type="transmembrane region" description="Helical" evidence="7">
    <location>
        <begin position="338"/>
        <end position="355"/>
    </location>
</feature>
<dbReference type="Gene3D" id="1.20.1250.20">
    <property type="entry name" value="MFS general substrate transporter like domains"/>
    <property type="match status" value="2"/>
</dbReference>
<evidence type="ECO:0000313" key="10">
    <source>
        <dbReference type="Proteomes" id="UP000027980"/>
    </source>
</evidence>
<dbReference type="SUPFAM" id="SSF103473">
    <property type="entry name" value="MFS general substrate transporter"/>
    <property type="match status" value="1"/>
</dbReference>
<proteinExistence type="inferred from homology"/>
<feature type="transmembrane region" description="Helical" evidence="7">
    <location>
        <begin position="367"/>
        <end position="388"/>
    </location>
</feature>
<dbReference type="RefSeq" id="WP_038561919.1">
    <property type="nucleotide sequence ID" value="NZ_CP008876.1"/>
</dbReference>
<feature type="transmembrane region" description="Helical" evidence="7">
    <location>
        <begin position="164"/>
        <end position="183"/>
    </location>
</feature>
<feature type="transmembrane region" description="Helical" evidence="7">
    <location>
        <begin position="12"/>
        <end position="31"/>
    </location>
</feature>
<dbReference type="PANTHER" id="PTHR23514">
    <property type="entry name" value="BYPASS OF STOP CODON PROTEIN 6"/>
    <property type="match status" value="1"/>
</dbReference>
<evidence type="ECO:0000256" key="4">
    <source>
        <dbReference type="ARBA" id="ARBA00022692"/>
    </source>
</evidence>
<evidence type="ECO:0000256" key="7">
    <source>
        <dbReference type="SAM" id="Phobius"/>
    </source>
</evidence>
<dbReference type="InterPro" id="IPR020846">
    <property type="entry name" value="MFS_dom"/>
</dbReference>
<gene>
    <name evidence="9" type="ORF">GZ22_10370</name>
</gene>
<feature type="transmembrane region" description="Helical" evidence="7">
    <location>
        <begin position="43"/>
        <end position="62"/>
    </location>
</feature>
<feature type="transmembrane region" description="Helical" evidence="7">
    <location>
        <begin position="97"/>
        <end position="120"/>
    </location>
</feature>
<dbReference type="HOGENOM" id="CLU_045105_0_1_9"/>
<keyword evidence="5 7" id="KW-1133">Transmembrane helix</keyword>
<sequence length="397" mass="42457">MKSPYITAAGGMYLNFFILGMVNIIFASNMSSLTEQLNTSTSGISLLLSAFGIGKLLTYALNGYLSDKLGRKPLVAFSSILMAIFLIGFPMAPNYQIAFVLAVLMGIANSAMDSGTYPALTESFPKSAGTANVLAKASNSVGAILLPILITFLATNNISYRFSFYIPAIVTIVALVLILIARFPQHKNEESDKGSAKQSEESVFLSQPKFWVEGLALIIIGFTSLGLIMIAPLWLPTLGQEVLGMTDTESVTMLSYYSTGAFVSVILLAVALKKIRPVTIMVVYPIITVISLIVLLSVNSLSVAIISAFFVGLSISGVLQLAITVITQLFWQKKGTMTGIISTSGSIAVISLPALTGMMANTTSITAIIWLEVAIAVIEILAALVVMYRFNLLTRKS</sequence>
<dbReference type="GeneID" id="34220422"/>
<dbReference type="GO" id="GO:0022857">
    <property type="term" value="F:transmembrane transporter activity"/>
    <property type="evidence" value="ECO:0007669"/>
    <property type="project" value="InterPro"/>
</dbReference>
<organism evidence="9 10">
    <name type="scientific">Terribacillus saccharophilus</name>
    <dbReference type="NCBI Taxonomy" id="361277"/>
    <lineage>
        <taxon>Bacteria</taxon>
        <taxon>Bacillati</taxon>
        <taxon>Bacillota</taxon>
        <taxon>Bacilli</taxon>
        <taxon>Bacillales</taxon>
        <taxon>Bacillaceae</taxon>
        <taxon>Terribacillus</taxon>
    </lineage>
</organism>
<feature type="transmembrane region" description="Helical" evidence="7">
    <location>
        <begin position="210"/>
        <end position="234"/>
    </location>
</feature>